<dbReference type="SUPFAM" id="SSF103084">
    <property type="entry name" value="Holliday junction resolvase RusA"/>
    <property type="match status" value="1"/>
</dbReference>
<dbReference type="GO" id="GO:0008821">
    <property type="term" value="F:crossover junction DNA endonuclease activity"/>
    <property type="evidence" value="ECO:0007669"/>
    <property type="project" value="UniProtKB-EC"/>
</dbReference>
<evidence type="ECO:0000256" key="13">
    <source>
        <dbReference type="ARBA" id="ARBA00029354"/>
    </source>
</evidence>
<comment type="catalytic activity">
    <reaction evidence="13">
        <text>Endonucleolytic cleavage at a junction such as a reciprocal single-stranded crossover between two homologous DNA duplexes (Holliday junction).</text>
        <dbReference type="EC" id="3.1.21.10"/>
    </reaction>
</comment>
<evidence type="ECO:0000256" key="4">
    <source>
        <dbReference type="ARBA" id="ARBA00014885"/>
    </source>
</evidence>
<keyword evidence="10" id="KW-0460">Magnesium</keyword>
<evidence type="ECO:0000256" key="12">
    <source>
        <dbReference type="ARBA" id="ARBA00023204"/>
    </source>
</evidence>
<dbReference type="EC" id="3.1.21.10" evidence="14"/>
<keyword evidence="11" id="KW-0233">DNA recombination</keyword>
<evidence type="ECO:0000256" key="7">
    <source>
        <dbReference type="ARBA" id="ARBA00022759"/>
    </source>
</evidence>
<organism evidence="17">
    <name type="scientific">uncultured Caudovirales phage</name>
    <dbReference type="NCBI Taxonomy" id="2100421"/>
    <lineage>
        <taxon>Viruses</taxon>
        <taxon>Duplodnaviria</taxon>
        <taxon>Heunggongvirae</taxon>
        <taxon>Uroviricota</taxon>
        <taxon>Caudoviricetes</taxon>
        <taxon>Peduoviridae</taxon>
        <taxon>Maltschvirus</taxon>
        <taxon>Maltschvirus maltsch</taxon>
    </lineage>
</organism>
<evidence type="ECO:0000256" key="10">
    <source>
        <dbReference type="ARBA" id="ARBA00022842"/>
    </source>
</evidence>
<dbReference type="Gene3D" id="3.30.1330.70">
    <property type="entry name" value="Holliday junction resolvase RusA"/>
    <property type="match status" value="1"/>
</dbReference>
<dbReference type="GO" id="GO:0000287">
    <property type="term" value="F:magnesium ion binding"/>
    <property type="evidence" value="ECO:0007669"/>
    <property type="project" value="InterPro"/>
</dbReference>
<evidence type="ECO:0000256" key="9">
    <source>
        <dbReference type="ARBA" id="ARBA00022801"/>
    </source>
</evidence>
<evidence type="ECO:0000256" key="16">
    <source>
        <dbReference type="ARBA" id="ARBA00031953"/>
    </source>
</evidence>
<keyword evidence="8" id="KW-0227">DNA damage</keyword>
<dbReference type="InterPro" id="IPR016281">
    <property type="entry name" value="Endonuclease_RusA"/>
</dbReference>
<evidence type="ECO:0000256" key="2">
    <source>
        <dbReference type="ARBA" id="ARBA00008865"/>
    </source>
</evidence>
<keyword evidence="12" id="KW-0234">DNA repair</keyword>
<dbReference type="EMBL" id="LR798342">
    <property type="protein sequence ID" value="CAB5225566.1"/>
    <property type="molecule type" value="Genomic_DNA"/>
</dbReference>
<comment type="cofactor">
    <cofactor evidence="1">
        <name>Mg(2+)</name>
        <dbReference type="ChEBI" id="CHEBI:18420"/>
    </cofactor>
</comment>
<evidence type="ECO:0000256" key="15">
    <source>
        <dbReference type="ARBA" id="ARBA00030920"/>
    </source>
</evidence>
<comment type="similarity">
    <text evidence="2">Belongs to the RusA family.</text>
</comment>
<evidence type="ECO:0000256" key="5">
    <source>
        <dbReference type="ARBA" id="ARBA00022722"/>
    </source>
</evidence>
<evidence type="ECO:0000256" key="8">
    <source>
        <dbReference type="ARBA" id="ARBA00022763"/>
    </source>
</evidence>
<proteinExistence type="inferred from homology"/>
<reference evidence="17" key="1">
    <citation type="submission" date="2020-05" db="EMBL/GenBank/DDBJ databases">
        <authorList>
            <person name="Chiriac C."/>
            <person name="Salcher M."/>
            <person name="Ghai R."/>
            <person name="Kavagutti S V."/>
        </authorList>
    </citation>
    <scope>NUCLEOTIDE SEQUENCE</scope>
</reference>
<accession>A0A6J7X3L4</accession>
<keyword evidence="6" id="KW-0479">Metal-binding</keyword>
<keyword evidence="5" id="KW-0540">Nuclease</keyword>
<dbReference type="InterPro" id="IPR036614">
    <property type="entry name" value="RusA-like_sf"/>
</dbReference>
<keyword evidence="7" id="KW-0255">Endonuclease</keyword>
<evidence type="ECO:0000313" key="17">
    <source>
        <dbReference type="EMBL" id="CAB5225566.1"/>
    </source>
</evidence>
<dbReference type="PIRSF" id="PIRSF001007">
    <property type="entry name" value="RusA"/>
    <property type="match status" value="1"/>
</dbReference>
<name>A0A6J7X3L4_9CAUD</name>
<evidence type="ECO:0000256" key="3">
    <source>
        <dbReference type="ARBA" id="ARBA00011738"/>
    </source>
</evidence>
<comment type="subunit">
    <text evidence="3">Homodimer.</text>
</comment>
<dbReference type="Pfam" id="PF05866">
    <property type="entry name" value="RusA"/>
    <property type="match status" value="1"/>
</dbReference>
<evidence type="ECO:0000256" key="1">
    <source>
        <dbReference type="ARBA" id="ARBA00001946"/>
    </source>
</evidence>
<evidence type="ECO:0000256" key="14">
    <source>
        <dbReference type="ARBA" id="ARBA00029488"/>
    </source>
</evidence>
<dbReference type="InterPro" id="IPR008822">
    <property type="entry name" value="Endonuclease_RusA-like"/>
</dbReference>
<sequence>MTSENLVLSLPYPPSVNSYWGFQGSRRYLTKKAVQFKQFVASAHCLTKHKGYGSARLSVTIYLFPPDKRIRDIDNCVKSLLDSLCQAKVFDDDSQIDRLLIVRKEQKKGGECLVCISPFACHTSNIDA</sequence>
<gene>
    <name evidence="17" type="ORF">UFOVP746_34</name>
</gene>
<protein>
    <recommendedName>
        <fullName evidence="4">Crossover junction endodeoxyribonuclease RusA</fullName>
        <ecNumber evidence="14">3.1.21.10</ecNumber>
    </recommendedName>
    <alternativeName>
        <fullName evidence="15">Holliday junction nuclease RusA</fullName>
    </alternativeName>
    <alternativeName>
        <fullName evidence="16">Holliday junction resolvase</fullName>
    </alternativeName>
</protein>
<dbReference type="GO" id="GO:0006310">
    <property type="term" value="P:DNA recombination"/>
    <property type="evidence" value="ECO:0007669"/>
    <property type="project" value="UniProtKB-KW"/>
</dbReference>
<evidence type="ECO:0000256" key="11">
    <source>
        <dbReference type="ARBA" id="ARBA00023172"/>
    </source>
</evidence>
<keyword evidence="9" id="KW-0378">Hydrolase</keyword>
<evidence type="ECO:0000256" key="6">
    <source>
        <dbReference type="ARBA" id="ARBA00022723"/>
    </source>
</evidence>
<dbReference type="GO" id="GO:0006281">
    <property type="term" value="P:DNA repair"/>
    <property type="evidence" value="ECO:0007669"/>
    <property type="project" value="UniProtKB-KW"/>
</dbReference>